<keyword evidence="1" id="KW-0472">Membrane</keyword>
<feature type="transmembrane region" description="Helical" evidence="1">
    <location>
        <begin position="124"/>
        <end position="145"/>
    </location>
</feature>
<feature type="transmembrane region" description="Helical" evidence="1">
    <location>
        <begin position="23"/>
        <end position="40"/>
    </location>
</feature>
<dbReference type="EMBL" id="JARKIF010000012">
    <property type="protein sequence ID" value="KAJ7626099.1"/>
    <property type="molecule type" value="Genomic_DNA"/>
</dbReference>
<protein>
    <recommendedName>
        <fullName evidence="2">DUF6533 domain-containing protein</fullName>
    </recommendedName>
</protein>
<sequence>MNLSVAGDSGALDYATFASDHRIIRYLFLAGLTVLIYDHLLSLSMEVKSIRSSKVRPSTCWFLVVRYLGLVTTLSQFPYYFLPLDHAVCLKLQWLWDVPIIVQEVLVEASLALRVIAMYGFNKWVFLGLATATSAVAATSLRAMILYGQHPDLIQAPGLAGCHPAFTRQ</sequence>
<proteinExistence type="predicted"/>
<evidence type="ECO:0000256" key="1">
    <source>
        <dbReference type="SAM" id="Phobius"/>
    </source>
</evidence>
<comment type="caution">
    <text evidence="3">The sequence shown here is derived from an EMBL/GenBank/DDBJ whole genome shotgun (WGS) entry which is preliminary data.</text>
</comment>
<dbReference type="AlphaFoldDB" id="A0AAD7FLS3"/>
<keyword evidence="1" id="KW-1133">Transmembrane helix</keyword>
<dbReference type="Pfam" id="PF20151">
    <property type="entry name" value="DUF6533"/>
    <property type="match status" value="1"/>
</dbReference>
<feature type="transmembrane region" description="Helical" evidence="1">
    <location>
        <begin position="94"/>
        <end position="117"/>
    </location>
</feature>
<name>A0AAD7FLS3_9AGAR</name>
<gene>
    <name evidence="3" type="ORF">FB45DRAFT_75261</name>
</gene>
<keyword evidence="4" id="KW-1185">Reference proteome</keyword>
<evidence type="ECO:0000313" key="3">
    <source>
        <dbReference type="EMBL" id="KAJ7626099.1"/>
    </source>
</evidence>
<dbReference type="Proteomes" id="UP001221142">
    <property type="component" value="Unassembled WGS sequence"/>
</dbReference>
<evidence type="ECO:0000259" key="2">
    <source>
        <dbReference type="Pfam" id="PF20151"/>
    </source>
</evidence>
<evidence type="ECO:0000313" key="4">
    <source>
        <dbReference type="Proteomes" id="UP001221142"/>
    </source>
</evidence>
<feature type="transmembrane region" description="Helical" evidence="1">
    <location>
        <begin position="61"/>
        <end position="82"/>
    </location>
</feature>
<feature type="domain" description="DUF6533" evidence="2">
    <location>
        <begin position="26"/>
        <end position="71"/>
    </location>
</feature>
<dbReference type="InterPro" id="IPR045340">
    <property type="entry name" value="DUF6533"/>
</dbReference>
<organism evidence="3 4">
    <name type="scientific">Roridomyces roridus</name>
    <dbReference type="NCBI Taxonomy" id="1738132"/>
    <lineage>
        <taxon>Eukaryota</taxon>
        <taxon>Fungi</taxon>
        <taxon>Dikarya</taxon>
        <taxon>Basidiomycota</taxon>
        <taxon>Agaricomycotina</taxon>
        <taxon>Agaricomycetes</taxon>
        <taxon>Agaricomycetidae</taxon>
        <taxon>Agaricales</taxon>
        <taxon>Marasmiineae</taxon>
        <taxon>Mycenaceae</taxon>
        <taxon>Roridomyces</taxon>
    </lineage>
</organism>
<keyword evidence="1" id="KW-0812">Transmembrane</keyword>
<accession>A0AAD7FLS3</accession>
<reference evidence="3" key="1">
    <citation type="submission" date="2023-03" db="EMBL/GenBank/DDBJ databases">
        <title>Massive genome expansion in bonnet fungi (Mycena s.s.) driven by repeated elements and novel gene families across ecological guilds.</title>
        <authorList>
            <consortium name="Lawrence Berkeley National Laboratory"/>
            <person name="Harder C.B."/>
            <person name="Miyauchi S."/>
            <person name="Viragh M."/>
            <person name="Kuo A."/>
            <person name="Thoen E."/>
            <person name="Andreopoulos B."/>
            <person name="Lu D."/>
            <person name="Skrede I."/>
            <person name="Drula E."/>
            <person name="Henrissat B."/>
            <person name="Morin E."/>
            <person name="Kohler A."/>
            <person name="Barry K."/>
            <person name="LaButti K."/>
            <person name="Morin E."/>
            <person name="Salamov A."/>
            <person name="Lipzen A."/>
            <person name="Mereny Z."/>
            <person name="Hegedus B."/>
            <person name="Baldrian P."/>
            <person name="Stursova M."/>
            <person name="Weitz H."/>
            <person name="Taylor A."/>
            <person name="Grigoriev I.V."/>
            <person name="Nagy L.G."/>
            <person name="Martin F."/>
            <person name="Kauserud H."/>
        </authorList>
    </citation>
    <scope>NUCLEOTIDE SEQUENCE</scope>
    <source>
        <strain evidence="3">9284</strain>
    </source>
</reference>